<evidence type="ECO:0000313" key="2">
    <source>
        <dbReference type="EMBL" id="KZT66528.1"/>
    </source>
</evidence>
<reference evidence="2 3" key="1">
    <citation type="journal article" date="2016" name="Mol. Biol. Evol.">
        <title>Comparative Genomics of Early-Diverging Mushroom-Forming Fungi Provides Insights into the Origins of Lignocellulose Decay Capabilities.</title>
        <authorList>
            <person name="Nagy L.G."/>
            <person name="Riley R."/>
            <person name="Tritt A."/>
            <person name="Adam C."/>
            <person name="Daum C."/>
            <person name="Floudas D."/>
            <person name="Sun H."/>
            <person name="Yadav J.S."/>
            <person name="Pangilinan J."/>
            <person name="Larsson K.H."/>
            <person name="Matsuura K."/>
            <person name="Barry K."/>
            <person name="Labutti K."/>
            <person name="Kuo R."/>
            <person name="Ohm R.A."/>
            <person name="Bhattacharya S.S."/>
            <person name="Shirouzu T."/>
            <person name="Yoshinaga Y."/>
            <person name="Martin F.M."/>
            <person name="Grigoriev I.V."/>
            <person name="Hibbett D.S."/>
        </authorList>
    </citation>
    <scope>NUCLEOTIDE SEQUENCE [LARGE SCALE GENOMIC DNA]</scope>
    <source>
        <strain evidence="2 3">L-15889</strain>
    </source>
</reference>
<dbReference type="EMBL" id="KV429087">
    <property type="protein sequence ID" value="KZT66528.1"/>
    <property type="molecule type" value="Genomic_DNA"/>
</dbReference>
<name>A0A165N544_9APHY</name>
<dbReference type="Gene3D" id="3.80.10.10">
    <property type="entry name" value="Ribonuclease Inhibitor"/>
    <property type="match status" value="1"/>
</dbReference>
<dbReference type="STRING" id="1314783.A0A165N544"/>
<feature type="domain" description="F-box" evidence="1">
    <location>
        <begin position="3"/>
        <end position="35"/>
    </location>
</feature>
<dbReference type="InterPro" id="IPR001810">
    <property type="entry name" value="F-box_dom"/>
</dbReference>
<evidence type="ECO:0000259" key="1">
    <source>
        <dbReference type="Pfam" id="PF00646"/>
    </source>
</evidence>
<dbReference type="SUPFAM" id="SSF52047">
    <property type="entry name" value="RNI-like"/>
    <property type="match status" value="1"/>
</dbReference>
<organism evidence="2 3">
    <name type="scientific">Daedalea quercina L-15889</name>
    <dbReference type="NCBI Taxonomy" id="1314783"/>
    <lineage>
        <taxon>Eukaryota</taxon>
        <taxon>Fungi</taxon>
        <taxon>Dikarya</taxon>
        <taxon>Basidiomycota</taxon>
        <taxon>Agaricomycotina</taxon>
        <taxon>Agaricomycetes</taxon>
        <taxon>Polyporales</taxon>
        <taxon>Fomitopsis</taxon>
    </lineage>
</organism>
<accession>A0A165N544</accession>
<protein>
    <recommendedName>
        <fullName evidence="1">F-box domain-containing protein</fullName>
    </recommendedName>
</protein>
<dbReference type="SUPFAM" id="SSF81383">
    <property type="entry name" value="F-box domain"/>
    <property type="match status" value="1"/>
</dbReference>
<dbReference type="Pfam" id="PF00646">
    <property type="entry name" value="F-box"/>
    <property type="match status" value="1"/>
</dbReference>
<sequence length="472" mass="52685">MHILSLDLDVVHVILSEIPPTDALSLSLTCRAAHTVAYPRFLSEVVLGHPWRRSGPDRLLQFCTSMLADAALRVLYLRELTIHKTAFQPKRTASPHGILDSAAMAFLAEVLRYAVNLRRLCIHDTEELLATMPEFRCTLSALPGLQDVRLLHAGTRALEVLIAFVSQPRRLELDLSGLPVDMEIVPYYPAQRISNLMENLTNLKLSRVTGVALMIRPEHVWPRVQQLEIFGDLQSLATFAPVFPNLRHLSLVCSYVEDVFTQVTWPDLDHVSTSCPIPLQGPVRRLELMYDLDILLDSMPYSVWAPGTMSLLQKTMPVVLACSPNMQILRYIANVVTSVRVLQILAYQSIHPDNAGAEDVEAWLKCHVPVLTNVPLIGFTFLRRLSKPIPASELARLVGLVASQIPSLKYIGFNLAACGKGQSQWNECEYTWYSVGASEPRVGEGVSDPAVMELSAQEGAIVHRHLLETERR</sequence>
<proteinExistence type="predicted"/>
<dbReference type="InterPro" id="IPR032675">
    <property type="entry name" value="LRR_dom_sf"/>
</dbReference>
<dbReference type="Proteomes" id="UP000076727">
    <property type="component" value="Unassembled WGS sequence"/>
</dbReference>
<keyword evidence="3" id="KW-1185">Reference proteome</keyword>
<dbReference type="InterPro" id="IPR036047">
    <property type="entry name" value="F-box-like_dom_sf"/>
</dbReference>
<dbReference type="AlphaFoldDB" id="A0A165N544"/>
<evidence type="ECO:0000313" key="3">
    <source>
        <dbReference type="Proteomes" id="UP000076727"/>
    </source>
</evidence>
<gene>
    <name evidence="2" type="ORF">DAEQUDRAFT_730080</name>
</gene>
<dbReference type="OrthoDB" id="2785713at2759"/>